<dbReference type="Proteomes" id="UP000031364">
    <property type="component" value="Unassembled WGS sequence"/>
</dbReference>
<dbReference type="InterPro" id="IPR015422">
    <property type="entry name" value="PyrdxlP-dep_Trfase_small"/>
</dbReference>
<dbReference type="EMBL" id="JNFP01000007">
    <property type="protein sequence ID" value="KIA65511.1"/>
    <property type="molecule type" value="Genomic_DNA"/>
</dbReference>
<dbReference type="InterPro" id="IPR015424">
    <property type="entry name" value="PyrdxlP-dep_Trfase"/>
</dbReference>
<keyword evidence="2" id="KW-0808">Transferase</keyword>
<evidence type="ECO:0000313" key="3">
    <source>
        <dbReference type="Proteomes" id="UP000031364"/>
    </source>
</evidence>
<proteinExistence type="predicted"/>
<feature type="domain" description="Aminotransferase class V" evidence="1">
    <location>
        <begin position="26"/>
        <end position="369"/>
    </location>
</feature>
<evidence type="ECO:0000313" key="2">
    <source>
        <dbReference type="EMBL" id="KIA65511.1"/>
    </source>
</evidence>
<accession>A0ABR4ZJC9</accession>
<dbReference type="InterPro" id="IPR015421">
    <property type="entry name" value="PyrdxlP-dep_Trfase_major"/>
</dbReference>
<dbReference type="Pfam" id="PF00266">
    <property type="entry name" value="Aminotran_5"/>
    <property type="match status" value="1"/>
</dbReference>
<dbReference type="PANTHER" id="PTHR43586">
    <property type="entry name" value="CYSTEINE DESULFURASE"/>
    <property type="match status" value="1"/>
</dbReference>
<protein>
    <submittedName>
        <fullName evidence="2">Aminotransferase V</fullName>
    </submittedName>
</protein>
<dbReference type="Gene3D" id="3.90.1150.10">
    <property type="entry name" value="Aspartate Aminotransferase, domain 1"/>
    <property type="match status" value="1"/>
</dbReference>
<sequence length="390" mass="41457">MTGSFAADGGTPLARAHFPATQRWTYLNHAGICPLPQPSVDAMHRRATEVSLDGEFTYAAHSAEIERVRSAAARLLGVPGTDVAFVKNTTTGLGMIANGLDWSPGDRVVVPDLEFPSTLYPWLALADRGVVVDRVRPVGPGGKLPVEAFAERIQAGPPPKLVVTSWVQFGRGWRVDLAELGRVCRAAGTLLCADVIQGLGVIPAELARWGVDFAMADGHKWLLGPEGSGVLYVRGSRLDSLRPLEPGWNSVAHREDWDNLELVFDDTARRLEGGMPNVTGIAALGASIDLLLDAGIDAIWAHVDQLCEQACAELTAIGATVLTDRSPEGRSGIVSVHLDGAPIPLLASRLQAAGIAVSARAGGLRVSPHGYNTPRDIDHLVRTLATLIRS</sequence>
<dbReference type="Gene3D" id="3.40.640.10">
    <property type="entry name" value="Type I PLP-dependent aspartate aminotransferase-like (Major domain)"/>
    <property type="match status" value="1"/>
</dbReference>
<dbReference type="GO" id="GO:0008483">
    <property type="term" value="F:transaminase activity"/>
    <property type="evidence" value="ECO:0007669"/>
    <property type="project" value="UniProtKB-KW"/>
</dbReference>
<organism evidence="2 3">
    <name type="scientific">Nocardia vulneris</name>
    <dbReference type="NCBI Taxonomy" id="1141657"/>
    <lineage>
        <taxon>Bacteria</taxon>
        <taxon>Bacillati</taxon>
        <taxon>Actinomycetota</taxon>
        <taxon>Actinomycetes</taxon>
        <taxon>Mycobacteriales</taxon>
        <taxon>Nocardiaceae</taxon>
        <taxon>Nocardia</taxon>
    </lineage>
</organism>
<dbReference type="SUPFAM" id="SSF53383">
    <property type="entry name" value="PLP-dependent transferases"/>
    <property type="match status" value="1"/>
</dbReference>
<reference evidence="2 3" key="1">
    <citation type="journal article" date="2014" name="Int. J. Syst. Evol. Microbiol.">
        <title>Nocardia vulneris sp. nov., isolated from wounds of human patients in North America.</title>
        <authorList>
            <person name="Lasker B.A."/>
            <person name="Bell M."/>
            <person name="Klenk H.P."/>
            <person name="Sproer C."/>
            <person name="Schumann C."/>
            <person name="Schumann P."/>
            <person name="Brown J.M."/>
        </authorList>
    </citation>
    <scope>NUCLEOTIDE SEQUENCE [LARGE SCALE GENOMIC DNA]</scope>
    <source>
        <strain evidence="2 3">W9851</strain>
    </source>
</reference>
<comment type="caution">
    <text evidence="2">The sequence shown here is derived from an EMBL/GenBank/DDBJ whole genome shotgun (WGS) entry which is preliminary data.</text>
</comment>
<evidence type="ECO:0000259" key="1">
    <source>
        <dbReference type="Pfam" id="PF00266"/>
    </source>
</evidence>
<gene>
    <name evidence="2" type="ORF">FG87_07815</name>
</gene>
<dbReference type="InterPro" id="IPR000192">
    <property type="entry name" value="Aminotrans_V_dom"/>
</dbReference>
<name>A0ABR4ZJC9_9NOCA</name>
<dbReference type="RefSeq" id="WP_043666596.1">
    <property type="nucleotide sequence ID" value="NZ_BDCI01000017.1"/>
</dbReference>
<keyword evidence="2" id="KW-0032">Aminotransferase</keyword>
<dbReference type="PANTHER" id="PTHR43586:SF15">
    <property type="entry name" value="BLR3095 PROTEIN"/>
    <property type="match status" value="1"/>
</dbReference>
<keyword evidence="3" id="KW-1185">Reference proteome</keyword>